<feature type="transmembrane region" description="Helical" evidence="1">
    <location>
        <begin position="12"/>
        <end position="32"/>
    </location>
</feature>
<evidence type="ECO:0000256" key="1">
    <source>
        <dbReference type="SAM" id="Phobius"/>
    </source>
</evidence>
<sequence length="264" mass="27858">MGKALRAELLKALTLPTTWIAALIAIVLPLGLEIYQTRGLVALLEASDAYSLGFVPDAGFISLVFGASAAIMLGTGVMASEYRANAPSVGSSRQASTTLLVMPRRVLGMTARLLVVLGLVAVLAAAASGLTFAWTHHALGSWSQVFPFPWGRWLALLGWWELNAVWAVALAAVSRGSLLPLAWLIPTATLVSPSLLFYRMGSAVVQLLPDYTSLRLIAHSWPPAGGPGTGPAPFISSALAFGVQGVWLVVGALVAYAAWVWRRA</sequence>
<feature type="transmembrane region" description="Helical" evidence="1">
    <location>
        <begin position="153"/>
        <end position="173"/>
    </location>
</feature>
<dbReference type="EMBL" id="UAPQ01000007">
    <property type="protein sequence ID" value="SPT53674.1"/>
    <property type="molecule type" value="Genomic_DNA"/>
</dbReference>
<gene>
    <name evidence="2" type="ORF">NCTC11535_01347</name>
</gene>
<accession>A0ABY1VNI7</accession>
<proteinExistence type="predicted"/>
<comment type="caution">
    <text evidence="2">The sequence shown here is derived from an EMBL/GenBank/DDBJ whole genome shotgun (WGS) entry which is preliminary data.</text>
</comment>
<name>A0ABY1VNI7_9ACTO</name>
<feature type="transmembrane region" description="Helical" evidence="1">
    <location>
        <begin position="52"/>
        <end position="73"/>
    </location>
</feature>
<keyword evidence="1" id="KW-0812">Transmembrane</keyword>
<keyword evidence="3" id="KW-1185">Reference proteome</keyword>
<dbReference type="RefSeq" id="WP_111836617.1">
    <property type="nucleotide sequence ID" value="NZ_UAPQ01000007.1"/>
</dbReference>
<feature type="transmembrane region" description="Helical" evidence="1">
    <location>
        <begin position="238"/>
        <end position="261"/>
    </location>
</feature>
<evidence type="ECO:0000313" key="3">
    <source>
        <dbReference type="Proteomes" id="UP000250006"/>
    </source>
</evidence>
<protein>
    <submittedName>
        <fullName evidence="2">ABC-2 family transporter protein</fullName>
    </submittedName>
</protein>
<keyword evidence="1" id="KW-1133">Transmembrane helix</keyword>
<reference evidence="2 3" key="1">
    <citation type="submission" date="2018-06" db="EMBL/GenBank/DDBJ databases">
        <authorList>
            <consortium name="Pathogen Informatics"/>
            <person name="Doyle S."/>
        </authorList>
    </citation>
    <scope>NUCLEOTIDE SEQUENCE [LARGE SCALE GENOMIC DNA]</scope>
    <source>
        <strain evidence="2 3">NCTC11535</strain>
    </source>
</reference>
<dbReference type="Proteomes" id="UP000250006">
    <property type="component" value="Unassembled WGS sequence"/>
</dbReference>
<evidence type="ECO:0000313" key="2">
    <source>
        <dbReference type="EMBL" id="SPT53674.1"/>
    </source>
</evidence>
<feature type="transmembrane region" description="Helical" evidence="1">
    <location>
        <begin position="180"/>
        <end position="198"/>
    </location>
</feature>
<feature type="transmembrane region" description="Helical" evidence="1">
    <location>
        <begin position="113"/>
        <end position="133"/>
    </location>
</feature>
<organism evidence="2 3">
    <name type="scientific">Actinomyces bovis</name>
    <dbReference type="NCBI Taxonomy" id="1658"/>
    <lineage>
        <taxon>Bacteria</taxon>
        <taxon>Bacillati</taxon>
        <taxon>Actinomycetota</taxon>
        <taxon>Actinomycetes</taxon>
        <taxon>Actinomycetales</taxon>
        <taxon>Actinomycetaceae</taxon>
        <taxon>Actinomyces</taxon>
    </lineage>
</organism>
<keyword evidence="1" id="KW-0472">Membrane</keyword>